<protein>
    <submittedName>
        <fullName evidence="2">Uncharacterized protein</fullName>
    </submittedName>
</protein>
<dbReference type="AlphaFoldDB" id="G0TZT4"/>
<keyword evidence="1" id="KW-1133">Transmembrane helix</keyword>
<organism evidence="2">
    <name type="scientific">Trypanosoma vivax (strain Y486)</name>
    <dbReference type="NCBI Taxonomy" id="1055687"/>
    <lineage>
        <taxon>Eukaryota</taxon>
        <taxon>Discoba</taxon>
        <taxon>Euglenozoa</taxon>
        <taxon>Kinetoplastea</taxon>
        <taxon>Metakinetoplastina</taxon>
        <taxon>Trypanosomatida</taxon>
        <taxon>Trypanosomatidae</taxon>
        <taxon>Trypanosoma</taxon>
        <taxon>Duttonella</taxon>
    </lineage>
</organism>
<feature type="transmembrane region" description="Helical" evidence="1">
    <location>
        <begin position="124"/>
        <end position="142"/>
    </location>
</feature>
<dbReference type="VEuPathDB" id="TriTrypDB:TvY486_0807190"/>
<proteinExistence type="predicted"/>
<feature type="transmembrane region" description="Helical" evidence="1">
    <location>
        <begin position="62"/>
        <end position="82"/>
    </location>
</feature>
<dbReference type="EMBL" id="HE573024">
    <property type="protein sequence ID" value="CCC50112.1"/>
    <property type="molecule type" value="Genomic_DNA"/>
</dbReference>
<feature type="transmembrane region" description="Helical" evidence="1">
    <location>
        <begin position="20"/>
        <end position="41"/>
    </location>
</feature>
<gene>
    <name evidence="2" type="ORF">TVY486_0807190</name>
</gene>
<accession>G0TZT4</accession>
<sequence>MRPTHVNFLFLFISNNNNKLTNAIAFTQLHFCFSPNFFLVLPTPHSIFVFSFSSPPPSTALAPLRFVAQFSFLPCYFVINLVSLLTFNFLERFIINIHAPSNPVFFSFLPCKNTTKQNKTEQKLLFFCYFTKIIRLSFLLMLRMGKRKEGEK</sequence>
<keyword evidence="1" id="KW-0812">Transmembrane</keyword>
<reference evidence="2" key="1">
    <citation type="journal article" date="2012" name="Proc. Natl. Acad. Sci. U.S.A.">
        <title>Antigenic diversity is generated by distinct evolutionary mechanisms in African trypanosome species.</title>
        <authorList>
            <person name="Jackson A.P."/>
            <person name="Berry A."/>
            <person name="Aslett M."/>
            <person name="Allison H.C."/>
            <person name="Burton P."/>
            <person name="Vavrova-Anderson J."/>
            <person name="Brown R."/>
            <person name="Browne H."/>
            <person name="Corton N."/>
            <person name="Hauser H."/>
            <person name="Gamble J."/>
            <person name="Gilderthorp R."/>
            <person name="Marcello L."/>
            <person name="McQuillan J."/>
            <person name="Otto T.D."/>
            <person name="Quail M.A."/>
            <person name="Sanders M.J."/>
            <person name="van Tonder A."/>
            <person name="Ginger M.L."/>
            <person name="Field M.C."/>
            <person name="Barry J.D."/>
            <person name="Hertz-Fowler C."/>
            <person name="Berriman M."/>
        </authorList>
    </citation>
    <scope>NUCLEOTIDE SEQUENCE</scope>
    <source>
        <strain evidence="2">Y486</strain>
    </source>
</reference>
<name>G0TZT4_TRYVY</name>
<evidence type="ECO:0000313" key="2">
    <source>
        <dbReference type="EMBL" id="CCC50112.1"/>
    </source>
</evidence>
<keyword evidence="1" id="KW-0472">Membrane</keyword>
<evidence type="ECO:0000256" key="1">
    <source>
        <dbReference type="SAM" id="Phobius"/>
    </source>
</evidence>